<evidence type="ECO:0000256" key="1">
    <source>
        <dbReference type="SAM" id="MobiDB-lite"/>
    </source>
</evidence>
<feature type="region of interest" description="Disordered" evidence="1">
    <location>
        <begin position="413"/>
        <end position="574"/>
    </location>
</feature>
<reference evidence="2 3" key="1">
    <citation type="submission" date="2015-04" db="EMBL/GenBank/DDBJ databases">
        <title>Complete genome sequence of Schizopora paradoxa KUC8140, a cosmopolitan wood degrader in East Asia.</title>
        <authorList>
            <consortium name="DOE Joint Genome Institute"/>
            <person name="Min B."/>
            <person name="Park H."/>
            <person name="Jang Y."/>
            <person name="Kim J.-J."/>
            <person name="Kim K.H."/>
            <person name="Pangilinan J."/>
            <person name="Lipzen A."/>
            <person name="Riley R."/>
            <person name="Grigoriev I.V."/>
            <person name="Spatafora J.W."/>
            <person name="Choi I.-G."/>
        </authorList>
    </citation>
    <scope>NUCLEOTIDE SEQUENCE [LARGE SCALE GENOMIC DNA]</scope>
    <source>
        <strain evidence="2 3">KUC8140</strain>
    </source>
</reference>
<dbReference type="InParanoid" id="A0A0H2RVZ4"/>
<sequence length="734" mass="82978">MRVDDLKNDQATSKLVRKNSKFLDDIKDPKVRAETQTFCQTYGLMRLKRGSENELKRFLSLVFLAYLKKINVKTNDGRFYPRCPRDLLMFPVEWFASRNVVMDGWPVGLSREPEGSWSVRESLALARLFIERKIRLLKIGSTGRIIEDLTLSDREIEKELENSRRNLTSTVKTRMVIKDGGDHSENEANDISITETSRTNELTAKVLHWAKEDMTEKNSKEFAMCQDPAIYAANIKICRNFGFKNGNTKKGHEEIKKFVSQAILVLFQAACIYSLEGKPYTRQCPNGFNTNPQLWLQGRGCKAVGWPLGTPPIKVLYWPIHMTFSFATMLLRGEIRFEAMGPVVSSITKERTVVLMKEAAQAIMGSGSPVGLGRGSRDPITTMTAEEIKQIALSRIGGKANIDYLDGAQIASRHQEIDHPSPSTSSSSSESDDEDEEDIMGSELEDCEIREPNLKRPDMEYYMKVHSASRARSSESRQLSSQERQPNPTSKLGRAKVVHNFERSNQHSPSSRSQKIQKDAPGRQVLSSNTSRSSRPDDRRVSKSREERLAKASRAPLGYRPSPIKTTNDDNRRIPFEKKIQNFSANGHNPSNFQRKALLPGAPKANINTAYQFESKTTNGLRSIKANSLKAMNTTTEKSRVLLEKGAAGQRNGRTVYIQHSRKRNRRLEGSVVSKSHSTHSRFVPENYANKGTRLSGATFGNFRRIMERKRMDAAPLFPLPDGLTWFGTLEIRH</sequence>
<evidence type="ECO:0000313" key="3">
    <source>
        <dbReference type="Proteomes" id="UP000053477"/>
    </source>
</evidence>
<keyword evidence="3" id="KW-1185">Reference proteome</keyword>
<dbReference type="Proteomes" id="UP000053477">
    <property type="component" value="Unassembled WGS sequence"/>
</dbReference>
<protein>
    <submittedName>
        <fullName evidence="2">Uncharacterized protein</fullName>
    </submittedName>
</protein>
<evidence type="ECO:0000313" key="2">
    <source>
        <dbReference type="EMBL" id="KLO13603.1"/>
    </source>
</evidence>
<feature type="compositionally biased region" description="Basic and acidic residues" evidence="1">
    <location>
        <begin position="534"/>
        <end position="550"/>
    </location>
</feature>
<feature type="compositionally biased region" description="Basic and acidic residues" evidence="1">
    <location>
        <begin position="447"/>
        <end position="463"/>
    </location>
</feature>
<dbReference type="AlphaFoldDB" id="A0A0H2RVZ4"/>
<accession>A0A0H2RVZ4</accession>
<feature type="compositionally biased region" description="Acidic residues" evidence="1">
    <location>
        <begin position="430"/>
        <end position="446"/>
    </location>
</feature>
<name>A0A0H2RVZ4_9AGAM</name>
<feature type="compositionally biased region" description="Low complexity" evidence="1">
    <location>
        <begin position="468"/>
        <end position="485"/>
    </location>
</feature>
<gene>
    <name evidence="2" type="ORF">SCHPADRAFT_904062</name>
</gene>
<organism evidence="2 3">
    <name type="scientific">Schizopora paradoxa</name>
    <dbReference type="NCBI Taxonomy" id="27342"/>
    <lineage>
        <taxon>Eukaryota</taxon>
        <taxon>Fungi</taxon>
        <taxon>Dikarya</taxon>
        <taxon>Basidiomycota</taxon>
        <taxon>Agaricomycotina</taxon>
        <taxon>Agaricomycetes</taxon>
        <taxon>Hymenochaetales</taxon>
        <taxon>Schizoporaceae</taxon>
        <taxon>Schizopora</taxon>
    </lineage>
</organism>
<dbReference type="EMBL" id="KQ085957">
    <property type="protein sequence ID" value="KLO13603.1"/>
    <property type="molecule type" value="Genomic_DNA"/>
</dbReference>
<proteinExistence type="predicted"/>